<evidence type="ECO:0000313" key="3">
    <source>
        <dbReference type="Proteomes" id="UP001154282"/>
    </source>
</evidence>
<feature type="domain" description="KIB1-4 beta-propeller" evidence="1">
    <location>
        <begin position="94"/>
        <end position="368"/>
    </location>
</feature>
<dbReference type="Proteomes" id="UP001154282">
    <property type="component" value="Unassembled WGS sequence"/>
</dbReference>
<gene>
    <name evidence="2" type="ORF">LITE_LOCUS31929</name>
</gene>
<evidence type="ECO:0000313" key="2">
    <source>
        <dbReference type="EMBL" id="CAI0454341.1"/>
    </source>
</evidence>
<dbReference type="InterPro" id="IPR005174">
    <property type="entry name" value="KIB1-4_b-propeller"/>
</dbReference>
<dbReference type="PANTHER" id="PTHR33127:SF5">
    <property type="entry name" value="TRANSMEMBRANE PROTEIN"/>
    <property type="match status" value="1"/>
</dbReference>
<accession>A0AAV0N7H6</accession>
<name>A0AAV0N7H6_9ROSI</name>
<reference evidence="2" key="1">
    <citation type="submission" date="2022-08" db="EMBL/GenBank/DDBJ databases">
        <authorList>
            <person name="Gutierrez-Valencia J."/>
        </authorList>
    </citation>
    <scope>NUCLEOTIDE SEQUENCE</scope>
</reference>
<dbReference type="PANTHER" id="PTHR33127">
    <property type="entry name" value="TRANSMEMBRANE PROTEIN"/>
    <property type="match status" value="1"/>
</dbReference>
<proteinExistence type="predicted"/>
<dbReference type="Pfam" id="PF03478">
    <property type="entry name" value="Beta-prop_KIB1-4"/>
    <property type="match status" value="2"/>
</dbReference>
<evidence type="ECO:0000259" key="1">
    <source>
        <dbReference type="Pfam" id="PF03478"/>
    </source>
</evidence>
<keyword evidence="3" id="KW-1185">Reference proteome</keyword>
<dbReference type="EMBL" id="CAMGYJ010000008">
    <property type="protein sequence ID" value="CAI0454341.1"/>
    <property type="molecule type" value="Genomic_DNA"/>
</dbReference>
<comment type="caution">
    <text evidence="2">The sequence shown here is derived from an EMBL/GenBank/DDBJ whole genome shotgun (WGS) entry which is preliminary data.</text>
</comment>
<protein>
    <recommendedName>
        <fullName evidence="1">KIB1-4 beta-propeller domain-containing protein</fullName>
    </recommendedName>
</protein>
<dbReference type="AlphaFoldDB" id="A0AAV0N7H6"/>
<organism evidence="2 3">
    <name type="scientific">Linum tenue</name>
    <dbReference type="NCBI Taxonomy" id="586396"/>
    <lineage>
        <taxon>Eukaryota</taxon>
        <taxon>Viridiplantae</taxon>
        <taxon>Streptophyta</taxon>
        <taxon>Embryophyta</taxon>
        <taxon>Tracheophyta</taxon>
        <taxon>Spermatophyta</taxon>
        <taxon>Magnoliopsida</taxon>
        <taxon>eudicotyledons</taxon>
        <taxon>Gunneridae</taxon>
        <taxon>Pentapetalae</taxon>
        <taxon>rosids</taxon>
        <taxon>fabids</taxon>
        <taxon>Malpighiales</taxon>
        <taxon>Linaceae</taxon>
        <taxon>Linum</taxon>
    </lineage>
</organism>
<sequence>MNLFPYYQCSTRGLLMSDLRSWSDLPQEVLNLIRQRLFRRDYSNFRSTCRDWNFRPAFDEAVYDRVDSPLLLGFTRSGTDHDGGSSLSCCCEAYSPAKEKTYYISAHSKLFDAQIHCSRYGWLLFSSLNHLFFYHPSTQDTIDLPDLGSYLAVPRINRMSFSAPPTSADCVVFCLGDIHSNKEVYVAFIRRGQRSWNLYADGVRNVMKWTGARPRKLVARKIGTIRVKSSPCRAKLQHSVGKFWWSNSNCSPVFHNGAFYCLAQDGRLGVLDPKQKAEKKMWRILDTFLEEEARSMLYLVECRGKLICIVVGRMGEFVRIYKLYEPTKQWQPVANLGDEMIFVGHAGYCNSVMTCDDDEELKNTIHFPIFHESGRHHVFYSLSTQQFHSFEPGHPSIDDLYDAELMLNRAWTIPNFQFLAGSQLRWSSKPKKRPRIAKDAAEPPAECRGYRIHPHYVIRNLSFSLEHKQSEDDDDVGERREEQEARRPFLTLSNEEGEEMLVDLAKVRPTADHPRNMELAARTRGKQVYSSTVYGILVMMDAEARRCSLLDLKSMTETTLPTWETPFTCSNAILHSSPGGGSKFTVMVFGEIERQREAESDAFAMLWRDGDSEWTVHTHMVKGSKPNVTATIHKGKIYGFPKKRLDMVSIELTPERYTSKPVPKLGFPSHKCPKGSDQLQETLVECGGELLRFVKFETPGRYGEVMDIQAFKLDLQMMVWEEVEHLGDRAFFWSDLGCYLCRATKFGFQKNSIYYLEWEERNLYRFDYTNRSVTISQPDPVVVDDSWVPGGFIMG</sequence>
<feature type="domain" description="KIB1-4 beta-propeller" evidence="1">
    <location>
        <begin position="518"/>
        <end position="763"/>
    </location>
</feature>